<protein>
    <submittedName>
        <fullName evidence="9">MFS transporter</fullName>
    </submittedName>
</protein>
<sequence length="399" mass="41942">MTQDIGRTERRAVRRLLGASFVDFLGSGLFLAFSAVYFTGVVGLAAGQVGLGMSIAGAAAIAAAIPLGRAADRYGVRRALVLVHALRAAGTAAYAFVGDWWGYLVVVTIITVADQIATALTQAYVAEIVEGNSRVRVLASYRTVINLAISIGGPLGGLLAGTGLFRTIILANAAAYLLVTAAFATLPQSVRTEEPAPVRRGLGVLRDLRLLSLACVDGVLQLWQPILNLAFPLWLAQATTLPNGLLGVLYAINTVLALVFQALIARHITSLRAARRYQPVAAAFAAAACLLFWYAAQSIPLALFCAALVMLTAAELIAVPAAWTLSYAFSPDDQRGEYLAAFGMGRSVSRYVLGPILITGMLQLVGGWTWGVLALLFAAAGIIAPLTIRNADVTRSATS</sequence>
<feature type="transmembrane region" description="Helical" evidence="7">
    <location>
        <begin position="44"/>
        <end position="67"/>
    </location>
</feature>
<evidence type="ECO:0000256" key="7">
    <source>
        <dbReference type="SAM" id="Phobius"/>
    </source>
</evidence>
<dbReference type="InterPro" id="IPR011701">
    <property type="entry name" value="MFS"/>
</dbReference>
<keyword evidence="5 7" id="KW-1133">Transmembrane helix</keyword>
<dbReference type="Proteomes" id="UP001589647">
    <property type="component" value="Unassembled WGS sequence"/>
</dbReference>
<feature type="transmembrane region" description="Helical" evidence="7">
    <location>
        <begin position="164"/>
        <end position="186"/>
    </location>
</feature>
<comment type="caution">
    <text evidence="9">The sequence shown here is derived from an EMBL/GenBank/DDBJ whole genome shotgun (WGS) entry which is preliminary data.</text>
</comment>
<feature type="domain" description="Major facilitator superfamily (MFS) profile" evidence="8">
    <location>
        <begin position="12"/>
        <end position="396"/>
    </location>
</feature>
<evidence type="ECO:0000313" key="10">
    <source>
        <dbReference type="Proteomes" id="UP001589647"/>
    </source>
</evidence>
<dbReference type="Pfam" id="PF07690">
    <property type="entry name" value="MFS_1"/>
    <property type="match status" value="1"/>
</dbReference>
<evidence type="ECO:0000256" key="2">
    <source>
        <dbReference type="ARBA" id="ARBA00022448"/>
    </source>
</evidence>
<evidence type="ECO:0000256" key="1">
    <source>
        <dbReference type="ARBA" id="ARBA00004651"/>
    </source>
</evidence>
<keyword evidence="2" id="KW-0813">Transport</keyword>
<dbReference type="Gene3D" id="1.20.1250.20">
    <property type="entry name" value="MFS general substrate transporter like domains"/>
    <property type="match status" value="1"/>
</dbReference>
<feature type="transmembrane region" description="Helical" evidence="7">
    <location>
        <begin position="138"/>
        <end position="158"/>
    </location>
</feature>
<keyword evidence="3" id="KW-1003">Cell membrane</keyword>
<name>A0ABV5IU86_9ACTN</name>
<feature type="transmembrane region" description="Helical" evidence="7">
    <location>
        <begin position="79"/>
        <end position="97"/>
    </location>
</feature>
<dbReference type="PANTHER" id="PTHR23517:SF2">
    <property type="entry name" value="MULTIDRUG RESISTANCE PROTEIN MDTH"/>
    <property type="match status" value="1"/>
</dbReference>
<dbReference type="SUPFAM" id="SSF103473">
    <property type="entry name" value="MFS general substrate transporter"/>
    <property type="match status" value="1"/>
</dbReference>
<gene>
    <name evidence="9" type="ORF">ACFFV7_40635</name>
</gene>
<keyword evidence="4 7" id="KW-0812">Transmembrane</keyword>
<dbReference type="InterPro" id="IPR036259">
    <property type="entry name" value="MFS_trans_sf"/>
</dbReference>
<dbReference type="InterPro" id="IPR020846">
    <property type="entry name" value="MFS_dom"/>
</dbReference>
<keyword evidence="6 7" id="KW-0472">Membrane</keyword>
<feature type="transmembrane region" description="Helical" evidence="7">
    <location>
        <begin position="368"/>
        <end position="388"/>
    </location>
</feature>
<keyword evidence="10" id="KW-1185">Reference proteome</keyword>
<feature type="transmembrane region" description="Helical" evidence="7">
    <location>
        <begin position="244"/>
        <end position="265"/>
    </location>
</feature>
<accession>A0ABV5IU86</accession>
<feature type="transmembrane region" description="Helical" evidence="7">
    <location>
        <begin position="277"/>
        <end position="295"/>
    </location>
</feature>
<organism evidence="9 10">
    <name type="scientific">Nonomuraea spiralis</name>
    <dbReference type="NCBI Taxonomy" id="46182"/>
    <lineage>
        <taxon>Bacteria</taxon>
        <taxon>Bacillati</taxon>
        <taxon>Actinomycetota</taxon>
        <taxon>Actinomycetes</taxon>
        <taxon>Streptosporangiales</taxon>
        <taxon>Streptosporangiaceae</taxon>
        <taxon>Nonomuraea</taxon>
    </lineage>
</organism>
<feature type="transmembrane region" description="Helical" evidence="7">
    <location>
        <begin position="301"/>
        <end position="326"/>
    </location>
</feature>
<comment type="subcellular location">
    <subcellularLocation>
        <location evidence="1">Cell membrane</location>
        <topology evidence="1">Multi-pass membrane protein</topology>
    </subcellularLocation>
</comment>
<feature type="transmembrane region" description="Helical" evidence="7">
    <location>
        <begin position="103"/>
        <end position="126"/>
    </location>
</feature>
<dbReference type="InterPro" id="IPR050171">
    <property type="entry name" value="MFS_Transporters"/>
</dbReference>
<evidence type="ECO:0000256" key="4">
    <source>
        <dbReference type="ARBA" id="ARBA00022692"/>
    </source>
</evidence>
<dbReference type="EMBL" id="JBHMEI010000059">
    <property type="protein sequence ID" value="MFB9207550.1"/>
    <property type="molecule type" value="Genomic_DNA"/>
</dbReference>
<proteinExistence type="predicted"/>
<evidence type="ECO:0000259" key="8">
    <source>
        <dbReference type="PROSITE" id="PS50850"/>
    </source>
</evidence>
<reference evidence="9 10" key="1">
    <citation type="submission" date="2024-09" db="EMBL/GenBank/DDBJ databases">
        <authorList>
            <person name="Sun Q."/>
            <person name="Mori K."/>
        </authorList>
    </citation>
    <scope>NUCLEOTIDE SEQUENCE [LARGE SCALE GENOMIC DNA]</scope>
    <source>
        <strain evidence="9 10">CCM 3426</strain>
    </source>
</reference>
<dbReference type="PROSITE" id="PS50850">
    <property type="entry name" value="MFS"/>
    <property type="match status" value="1"/>
</dbReference>
<evidence type="ECO:0000256" key="6">
    <source>
        <dbReference type="ARBA" id="ARBA00023136"/>
    </source>
</evidence>
<dbReference type="PANTHER" id="PTHR23517">
    <property type="entry name" value="RESISTANCE PROTEIN MDTM, PUTATIVE-RELATED-RELATED"/>
    <property type="match status" value="1"/>
</dbReference>
<dbReference type="RefSeq" id="WP_189654014.1">
    <property type="nucleotide sequence ID" value="NZ_BMRC01000054.1"/>
</dbReference>
<evidence type="ECO:0000313" key="9">
    <source>
        <dbReference type="EMBL" id="MFB9207550.1"/>
    </source>
</evidence>
<feature type="transmembrane region" description="Helical" evidence="7">
    <location>
        <begin position="16"/>
        <end position="38"/>
    </location>
</feature>
<evidence type="ECO:0000256" key="5">
    <source>
        <dbReference type="ARBA" id="ARBA00022989"/>
    </source>
</evidence>
<evidence type="ECO:0000256" key="3">
    <source>
        <dbReference type="ARBA" id="ARBA00022475"/>
    </source>
</evidence>